<dbReference type="PROSITE" id="PS50043">
    <property type="entry name" value="HTH_LUXR_2"/>
    <property type="match status" value="1"/>
</dbReference>
<dbReference type="InterPro" id="IPR011006">
    <property type="entry name" value="CheY-like_superfamily"/>
</dbReference>
<dbReference type="InterPro" id="IPR039420">
    <property type="entry name" value="WalR-like"/>
</dbReference>
<dbReference type="AlphaFoldDB" id="A0A5C7F686"/>
<keyword evidence="4" id="KW-0804">Transcription</keyword>
<dbReference type="SMART" id="SM00448">
    <property type="entry name" value="REC"/>
    <property type="match status" value="1"/>
</dbReference>
<dbReference type="RefSeq" id="WP_147804187.1">
    <property type="nucleotide sequence ID" value="NZ_CP144914.1"/>
</dbReference>
<dbReference type="InterPro" id="IPR001789">
    <property type="entry name" value="Sig_transdc_resp-reg_receiver"/>
</dbReference>
<dbReference type="InterPro" id="IPR058245">
    <property type="entry name" value="NreC/VraR/RcsB-like_REC"/>
</dbReference>
<dbReference type="Pfam" id="PF00196">
    <property type="entry name" value="GerE"/>
    <property type="match status" value="1"/>
</dbReference>
<evidence type="ECO:0000259" key="6">
    <source>
        <dbReference type="PROSITE" id="PS50043"/>
    </source>
</evidence>
<dbReference type="PANTHER" id="PTHR43214:SF43">
    <property type="entry name" value="TWO-COMPONENT RESPONSE REGULATOR"/>
    <property type="match status" value="1"/>
</dbReference>
<gene>
    <name evidence="8" type="ORF">FTX54_001700</name>
</gene>
<dbReference type="CDD" id="cd06170">
    <property type="entry name" value="LuxR_C_like"/>
    <property type="match status" value="1"/>
</dbReference>
<dbReference type="GO" id="GO:0000160">
    <property type="term" value="P:phosphorelay signal transduction system"/>
    <property type="evidence" value="ECO:0007669"/>
    <property type="project" value="InterPro"/>
</dbReference>
<keyword evidence="2" id="KW-0805">Transcription regulation</keyword>
<name>A0A5C7F686_9BACI</name>
<dbReference type="Gene3D" id="3.40.50.2300">
    <property type="match status" value="1"/>
</dbReference>
<evidence type="ECO:0000256" key="3">
    <source>
        <dbReference type="ARBA" id="ARBA00023125"/>
    </source>
</evidence>
<dbReference type="SUPFAM" id="SSF52172">
    <property type="entry name" value="CheY-like"/>
    <property type="match status" value="1"/>
</dbReference>
<accession>A0A5C7F686</accession>
<keyword evidence="1 5" id="KW-0597">Phosphoprotein</keyword>
<organism evidence="8 9">
    <name type="scientific">Alkalicoccus halolimnae</name>
    <dbReference type="NCBI Taxonomy" id="1667239"/>
    <lineage>
        <taxon>Bacteria</taxon>
        <taxon>Bacillati</taxon>
        <taxon>Bacillota</taxon>
        <taxon>Bacilli</taxon>
        <taxon>Bacillales</taxon>
        <taxon>Bacillaceae</taxon>
        <taxon>Alkalicoccus</taxon>
    </lineage>
</organism>
<dbReference type="Proteomes" id="UP000321816">
    <property type="component" value="Chromosome"/>
</dbReference>
<dbReference type="EMBL" id="CP144914">
    <property type="protein sequence ID" value="WWD80309.1"/>
    <property type="molecule type" value="Genomic_DNA"/>
</dbReference>
<sequence length="211" mass="23840">MSKILIADDHQIVKDGIRMILESVDFIKEVEEANDGDEMLRKALEFQPDLILSDLKMPGMSVLESTTVIKEKYPHTKIVVLTAYDDHGDIYRAMQNEVDGYLMKDTPPAQIIETIQEVLSGATHFQPNVSNLKENPETLIKLTPREKEVYRHLAENLSNQEIADKLLVSETTVKSHVSQILRKTGQPNRSQAVQFGLKHNLLNSNHPDASN</sequence>
<dbReference type="KEGG" id="ahal:FTX54_001700"/>
<dbReference type="GO" id="GO:0006355">
    <property type="term" value="P:regulation of DNA-templated transcription"/>
    <property type="evidence" value="ECO:0007669"/>
    <property type="project" value="InterPro"/>
</dbReference>
<dbReference type="Pfam" id="PF00072">
    <property type="entry name" value="Response_reg"/>
    <property type="match status" value="1"/>
</dbReference>
<dbReference type="OrthoDB" id="9780153at2"/>
<dbReference type="GO" id="GO:0003677">
    <property type="term" value="F:DNA binding"/>
    <property type="evidence" value="ECO:0007669"/>
    <property type="project" value="UniProtKB-KW"/>
</dbReference>
<keyword evidence="9" id="KW-1185">Reference proteome</keyword>
<feature type="domain" description="Response regulatory" evidence="7">
    <location>
        <begin position="3"/>
        <end position="119"/>
    </location>
</feature>
<evidence type="ECO:0000256" key="2">
    <source>
        <dbReference type="ARBA" id="ARBA00023015"/>
    </source>
</evidence>
<keyword evidence="3" id="KW-0238">DNA-binding</keyword>
<dbReference type="PRINTS" id="PR00038">
    <property type="entry name" value="HTHLUXR"/>
</dbReference>
<evidence type="ECO:0000259" key="7">
    <source>
        <dbReference type="PROSITE" id="PS50110"/>
    </source>
</evidence>
<feature type="modified residue" description="4-aspartylphosphate" evidence="5">
    <location>
        <position position="54"/>
    </location>
</feature>
<evidence type="ECO:0000256" key="4">
    <source>
        <dbReference type="ARBA" id="ARBA00023163"/>
    </source>
</evidence>
<dbReference type="SMART" id="SM00421">
    <property type="entry name" value="HTH_LUXR"/>
    <property type="match status" value="1"/>
</dbReference>
<evidence type="ECO:0000313" key="9">
    <source>
        <dbReference type="Proteomes" id="UP000321816"/>
    </source>
</evidence>
<dbReference type="PROSITE" id="PS50110">
    <property type="entry name" value="RESPONSE_REGULATORY"/>
    <property type="match status" value="1"/>
</dbReference>
<proteinExistence type="predicted"/>
<dbReference type="InterPro" id="IPR000792">
    <property type="entry name" value="Tscrpt_reg_LuxR_C"/>
</dbReference>
<dbReference type="PANTHER" id="PTHR43214">
    <property type="entry name" value="TWO-COMPONENT RESPONSE REGULATOR"/>
    <property type="match status" value="1"/>
</dbReference>
<protein>
    <submittedName>
        <fullName evidence="8">Response regulator transcription factor</fullName>
    </submittedName>
</protein>
<evidence type="ECO:0000256" key="1">
    <source>
        <dbReference type="ARBA" id="ARBA00022553"/>
    </source>
</evidence>
<evidence type="ECO:0000256" key="5">
    <source>
        <dbReference type="PROSITE-ProRule" id="PRU00169"/>
    </source>
</evidence>
<dbReference type="CDD" id="cd17535">
    <property type="entry name" value="REC_NarL-like"/>
    <property type="match status" value="1"/>
</dbReference>
<evidence type="ECO:0000313" key="8">
    <source>
        <dbReference type="EMBL" id="WWD80309.1"/>
    </source>
</evidence>
<feature type="domain" description="HTH luxR-type" evidence="6">
    <location>
        <begin position="135"/>
        <end position="200"/>
    </location>
</feature>
<reference evidence="8 9" key="1">
    <citation type="submission" date="2024-01" db="EMBL/GenBank/DDBJ databases">
        <title>Complete Genome Sequence of Alkalicoccus halolimnae BZ-SZ-XJ29T, a Moderately Halophilic Bacterium Isolated from a Salt Lake.</title>
        <authorList>
            <person name="Zhao B."/>
        </authorList>
    </citation>
    <scope>NUCLEOTIDE SEQUENCE [LARGE SCALE GENOMIC DNA]</scope>
    <source>
        <strain evidence="8 9">BZ-SZ-XJ29</strain>
    </source>
</reference>